<keyword evidence="1" id="KW-0560">Oxidoreductase</keyword>
<dbReference type="InterPro" id="IPR013328">
    <property type="entry name" value="6PGD_dom2"/>
</dbReference>
<evidence type="ECO:0000259" key="5">
    <source>
        <dbReference type="Pfam" id="PF14833"/>
    </source>
</evidence>
<evidence type="ECO:0000256" key="3">
    <source>
        <dbReference type="PIRSR" id="PIRSR000103-1"/>
    </source>
</evidence>
<dbReference type="Gene3D" id="3.40.50.720">
    <property type="entry name" value="NAD(P)-binding Rossmann-like Domain"/>
    <property type="match status" value="1"/>
</dbReference>
<dbReference type="GO" id="GO:0004616">
    <property type="term" value="F:phosphogluconate dehydrogenase (decarboxylating) activity"/>
    <property type="evidence" value="ECO:0007669"/>
    <property type="project" value="InterPro"/>
</dbReference>
<dbReference type="PRINTS" id="PR00076">
    <property type="entry name" value="6PGDHDRGNASE"/>
</dbReference>
<organism evidence="6 7">
    <name type="scientific">Herbaspirillum robiniae</name>
    <dbReference type="NCBI Taxonomy" id="2014887"/>
    <lineage>
        <taxon>Bacteria</taxon>
        <taxon>Pseudomonadati</taxon>
        <taxon>Pseudomonadota</taxon>
        <taxon>Betaproteobacteria</taxon>
        <taxon>Burkholderiales</taxon>
        <taxon>Oxalobacteraceae</taxon>
        <taxon>Herbaspirillum</taxon>
    </lineage>
</organism>
<protein>
    <submittedName>
        <fullName evidence="6">3-hydroxyisobutyrate dehydrogenase</fullName>
    </submittedName>
</protein>
<proteinExistence type="predicted"/>
<evidence type="ECO:0000256" key="2">
    <source>
        <dbReference type="ARBA" id="ARBA00023027"/>
    </source>
</evidence>
<dbReference type="Pfam" id="PF14833">
    <property type="entry name" value="NAD_binding_11"/>
    <property type="match status" value="1"/>
</dbReference>
<dbReference type="AlphaFoldDB" id="A0A246WVI6"/>
<evidence type="ECO:0000259" key="4">
    <source>
        <dbReference type="Pfam" id="PF03446"/>
    </source>
</evidence>
<dbReference type="PANTHER" id="PTHR22981:SF7">
    <property type="entry name" value="3-HYDROXYISOBUTYRATE DEHYDROGENASE, MITOCHONDRIAL"/>
    <property type="match status" value="1"/>
</dbReference>
<feature type="domain" description="6-phosphogluconate dehydrogenase NADP-binding" evidence="4">
    <location>
        <begin position="3"/>
        <end position="165"/>
    </location>
</feature>
<feature type="active site" evidence="3">
    <location>
        <position position="174"/>
    </location>
</feature>
<dbReference type="InterPro" id="IPR029154">
    <property type="entry name" value="HIBADH-like_NADP-bd"/>
</dbReference>
<dbReference type="GO" id="GO:0051287">
    <property type="term" value="F:NAD binding"/>
    <property type="evidence" value="ECO:0007669"/>
    <property type="project" value="InterPro"/>
</dbReference>
<dbReference type="Gene3D" id="1.10.1040.10">
    <property type="entry name" value="N-(1-d-carboxylethyl)-l-norvaline Dehydrogenase, domain 2"/>
    <property type="match status" value="1"/>
</dbReference>
<feature type="domain" description="3-hydroxyisobutyrate dehydrogenase-like NAD-binding" evidence="5">
    <location>
        <begin position="168"/>
        <end position="287"/>
    </location>
</feature>
<dbReference type="Proteomes" id="UP000197596">
    <property type="component" value="Unassembled WGS sequence"/>
</dbReference>
<dbReference type="GO" id="GO:0016054">
    <property type="term" value="P:organic acid catabolic process"/>
    <property type="evidence" value="ECO:0007669"/>
    <property type="project" value="UniProtKB-ARBA"/>
</dbReference>
<dbReference type="GO" id="GO:0050661">
    <property type="term" value="F:NADP binding"/>
    <property type="evidence" value="ECO:0007669"/>
    <property type="project" value="InterPro"/>
</dbReference>
<keyword evidence="2" id="KW-0520">NAD</keyword>
<name>A0A246WVI6_9BURK</name>
<dbReference type="EMBL" id="NJGU01000003">
    <property type="protein sequence ID" value="OWY30293.1"/>
    <property type="molecule type" value="Genomic_DNA"/>
</dbReference>
<evidence type="ECO:0000313" key="7">
    <source>
        <dbReference type="Proteomes" id="UP000197596"/>
    </source>
</evidence>
<gene>
    <name evidence="6" type="ORF">CEJ42_05880</name>
</gene>
<dbReference type="InterPro" id="IPR002204">
    <property type="entry name" value="3-OH-isobutyrate_DH-rel_CS"/>
</dbReference>
<dbReference type="PANTHER" id="PTHR22981">
    <property type="entry name" value="3-HYDROXYISOBUTYRATE DEHYDROGENASE-RELATED"/>
    <property type="match status" value="1"/>
</dbReference>
<evidence type="ECO:0000313" key="6">
    <source>
        <dbReference type="EMBL" id="OWY30293.1"/>
    </source>
</evidence>
<accession>A0A246WVI6</accession>
<evidence type="ECO:0000256" key="1">
    <source>
        <dbReference type="ARBA" id="ARBA00023002"/>
    </source>
</evidence>
<reference evidence="6 7" key="1">
    <citation type="submission" date="2017-06" db="EMBL/GenBank/DDBJ databases">
        <title>Herbaspirillum phytohormonus sp. nov., isolated from the root nodule of Robinia pseudoacacia in lead-zinc mine.</title>
        <authorList>
            <person name="Fan M."/>
            <person name="Lin Y."/>
        </authorList>
    </citation>
    <scope>NUCLEOTIDE SEQUENCE [LARGE SCALE GENOMIC DNA]</scope>
    <source>
        <strain evidence="6 7">HZ10</strain>
    </source>
</reference>
<dbReference type="SUPFAM" id="SSF51735">
    <property type="entry name" value="NAD(P)-binding Rossmann-fold domains"/>
    <property type="match status" value="1"/>
</dbReference>
<dbReference type="InterPro" id="IPR008927">
    <property type="entry name" value="6-PGluconate_DH-like_C_sf"/>
</dbReference>
<dbReference type="PIRSF" id="PIRSF000103">
    <property type="entry name" value="HIBADH"/>
    <property type="match status" value="1"/>
</dbReference>
<dbReference type="InterPro" id="IPR015815">
    <property type="entry name" value="HIBADH-related"/>
</dbReference>
<dbReference type="SUPFAM" id="SSF48179">
    <property type="entry name" value="6-phosphogluconate dehydrogenase C-terminal domain-like"/>
    <property type="match status" value="1"/>
</dbReference>
<dbReference type="InterPro" id="IPR006183">
    <property type="entry name" value="Pgluconate_DH"/>
</dbReference>
<dbReference type="PROSITE" id="PS00895">
    <property type="entry name" value="3_HYDROXYISOBUT_DH"/>
    <property type="match status" value="1"/>
</dbReference>
<dbReference type="InterPro" id="IPR036291">
    <property type="entry name" value="NAD(P)-bd_dom_sf"/>
</dbReference>
<sequence>MQRIGVIGLGNMGRGMALSLARAGFGVAGFDNGESATLAARAAGIAVADGLPALAATCDAFVLSLPTSAIVKAVLFGADGKDGLAALLKPGTLIVDTTTADPQATRAMLPALGERGLRFVDAPVSGGAAGAQKGQLTMFIGGAPADLELAEPVLAAMGSKRFTIGAAGAGHTAKLINNLLVASHLLTAADAFRLSEAAGVPIGQIIEAVNAGSGRSGVTQYNYPSRIMNGAFDSGFTMQLMRKDVGLAMALAEQLALELPLAREVGRRWKESAALLADGEDFNRITQLQ</sequence>
<dbReference type="InterPro" id="IPR006115">
    <property type="entry name" value="6PGDH_NADP-bd"/>
</dbReference>
<comment type="caution">
    <text evidence="6">The sequence shown here is derived from an EMBL/GenBank/DDBJ whole genome shotgun (WGS) entry which is preliminary data.</text>
</comment>
<dbReference type="Pfam" id="PF03446">
    <property type="entry name" value="NAD_binding_2"/>
    <property type="match status" value="1"/>
</dbReference>